<comment type="caution">
    <text evidence="1">The sequence shown here is derived from an EMBL/GenBank/DDBJ whole genome shotgun (WGS) entry which is preliminary data.</text>
</comment>
<accession>A0ACB6RN22</accession>
<feature type="non-terminal residue" evidence="1">
    <location>
        <position position="58"/>
    </location>
</feature>
<gene>
    <name evidence="1" type="ORF">BU25DRAFT_304199</name>
</gene>
<proteinExistence type="predicted"/>
<feature type="non-terminal residue" evidence="1">
    <location>
        <position position="1"/>
    </location>
</feature>
<organism evidence="1 2">
    <name type="scientific">Macroventuria anomochaeta</name>
    <dbReference type="NCBI Taxonomy" id="301207"/>
    <lineage>
        <taxon>Eukaryota</taxon>
        <taxon>Fungi</taxon>
        <taxon>Dikarya</taxon>
        <taxon>Ascomycota</taxon>
        <taxon>Pezizomycotina</taxon>
        <taxon>Dothideomycetes</taxon>
        <taxon>Pleosporomycetidae</taxon>
        <taxon>Pleosporales</taxon>
        <taxon>Pleosporineae</taxon>
        <taxon>Didymellaceae</taxon>
        <taxon>Macroventuria</taxon>
    </lineage>
</organism>
<reference evidence="1" key="1">
    <citation type="journal article" date="2020" name="Stud. Mycol.">
        <title>101 Dothideomycetes genomes: a test case for predicting lifestyles and emergence of pathogens.</title>
        <authorList>
            <person name="Haridas S."/>
            <person name="Albert R."/>
            <person name="Binder M."/>
            <person name="Bloem J."/>
            <person name="Labutti K."/>
            <person name="Salamov A."/>
            <person name="Andreopoulos B."/>
            <person name="Baker S."/>
            <person name="Barry K."/>
            <person name="Bills G."/>
            <person name="Bluhm B."/>
            <person name="Cannon C."/>
            <person name="Castanera R."/>
            <person name="Culley D."/>
            <person name="Daum C."/>
            <person name="Ezra D."/>
            <person name="Gonzalez J."/>
            <person name="Henrissat B."/>
            <person name="Kuo A."/>
            <person name="Liang C."/>
            <person name="Lipzen A."/>
            <person name="Lutzoni F."/>
            <person name="Magnuson J."/>
            <person name="Mondo S."/>
            <person name="Nolan M."/>
            <person name="Ohm R."/>
            <person name="Pangilinan J."/>
            <person name="Park H.-J."/>
            <person name="Ramirez L."/>
            <person name="Alfaro M."/>
            <person name="Sun H."/>
            <person name="Tritt A."/>
            <person name="Yoshinaga Y."/>
            <person name="Zwiers L.-H."/>
            <person name="Turgeon B."/>
            <person name="Goodwin S."/>
            <person name="Spatafora J."/>
            <person name="Crous P."/>
            <person name="Grigoriev I."/>
        </authorList>
    </citation>
    <scope>NUCLEOTIDE SEQUENCE</scope>
    <source>
        <strain evidence="1">CBS 525.71</strain>
    </source>
</reference>
<evidence type="ECO:0000313" key="2">
    <source>
        <dbReference type="Proteomes" id="UP000799754"/>
    </source>
</evidence>
<keyword evidence="2" id="KW-1185">Reference proteome</keyword>
<name>A0ACB6RN22_9PLEO</name>
<dbReference type="Proteomes" id="UP000799754">
    <property type="component" value="Unassembled WGS sequence"/>
</dbReference>
<sequence length="58" mass="6447">LARIHISIVKKEAFIPAFQQAYNCTITKANILSSFRATGLVPYNPDAVLSKLDVQLRT</sequence>
<dbReference type="EMBL" id="MU006745">
    <property type="protein sequence ID" value="KAF2622342.1"/>
    <property type="molecule type" value="Genomic_DNA"/>
</dbReference>
<protein>
    <submittedName>
        <fullName evidence="1">Uncharacterized protein</fullName>
    </submittedName>
</protein>
<evidence type="ECO:0000313" key="1">
    <source>
        <dbReference type="EMBL" id="KAF2622342.1"/>
    </source>
</evidence>